<keyword evidence="12" id="KW-0239">DNA-directed DNA polymerase</keyword>
<organism evidence="16 17">
    <name type="scientific">Pisum sativum</name>
    <name type="common">Garden pea</name>
    <name type="synonym">Lathyrus oleraceus</name>
    <dbReference type="NCBI Taxonomy" id="3888"/>
    <lineage>
        <taxon>Eukaryota</taxon>
        <taxon>Viridiplantae</taxon>
        <taxon>Streptophyta</taxon>
        <taxon>Embryophyta</taxon>
        <taxon>Tracheophyta</taxon>
        <taxon>Spermatophyta</taxon>
        <taxon>Magnoliopsida</taxon>
        <taxon>eudicotyledons</taxon>
        <taxon>Gunneridae</taxon>
        <taxon>Pentapetalae</taxon>
        <taxon>rosids</taxon>
        <taxon>fabids</taxon>
        <taxon>Fabales</taxon>
        <taxon>Fabaceae</taxon>
        <taxon>Papilionoideae</taxon>
        <taxon>50 kb inversion clade</taxon>
        <taxon>NPAAA clade</taxon>
        <taxon>Hologalegina</taxon>
        <taxon>IRL clade</taxon>
        <taxon>Fabeae</taxon>
        <taxon>Lathyrus</taxon>
    </lineage>
</organism>
<keyword evidence="10" id="KW-0229">DNA integration</keyword>
<dbReference type="GO" id="GO:0004190">
    <property type="term" value="F:aspartic-type endopeptidase activity"/>
    <property type="evidence" value="ECO:0007669"/>
    <property type="project" value="UniProtKB-KW"/>
</dbReference>
<dbReference type="GO" id="GO:0003964">
    <property type="term" value="F:RNA-directed DNA polymerase activity"/>
    <property type="evidence" value="ECO:0007669"/>
    <property type="project" value="UniProtKB-KW"/>
</dbReference>
<evidence type="ECO:0000256" key="10">
    <source>
        <dbReference type="ARBA" id="ARBA00022908"/>
    </source>
</evidence>
<evidence type="ECO:0000313" key="16">
    <source>
        <dbReference type="EMBL" id="KAI5436327.1"/>
    </source>
</evidence>
<dbReference type="Gene3D" id="1.10.340.70">
    <property type="match status" value="1"/>
</dbReference>
<name>A0A9D5B5M8_PEA</name>
<evidence type="ECO:0000256" key="1">
    <source>
        <dbReference type="ARBA" id="ARBA00022670"/>
    </source>
</evidence>
<keyword evidence="14" id="KW-0233">DNA recombination</keyword>
<evidence type="ECO:0000256" key="8">
    <source>
        <dbReference type="ARBA" id="ARBA00022801"/>
    </source>
</evidence>
<dbReference type="InterPro" id="IPR041588">
    <property type="entry name" value="Integrase_H2C2"/>
</dbReference>
<dbReference type="CDD" id="cd09274">
    <property type="entry name" value="RNase_HI_RT_Ty3"/>
    <property type="match status" value="1"/>
</dbReference>
<keyword evidence="6" id="KW-0064">Aspartyl protease</keyword>
<dbReference type="GO" id="GO:0006508">
    <property type="term" value="P:proteolysis"/>
    <property type="evidence" value="ECO:0007669"/>
    <property type="project" value="UniProtKB-KW"/>
</dbReference>
<evidence type="ECO:0000256" key="5">
    <source>
        <dbReference type="ARBA" id="ARBA00022723"/>
    </source>
</evidence>
<dbReference type="GO" id="GO:0003677">
    <property type="term" value="F:DNA binding"/>
    <property type="evidence" value="ECO:0007669"/>
    <property type="project" value="UniProtKB-KW"/>
</dbReference>
<dbReference type="GO" id="GO:0006310">
    <property type="term" value="P:DNA recombination"/>
    <property type="evidence" value="ECO:0007669"/>
    <property type="project" value="UniProtKB-KW"/>
</dbReference>
<evidence type="ECO:0000256" key="2">
    <source>
        <dbReference type="ARBA" id="ARBA00022679"/>
    </source>
</evidence>
<dbReference type="Gramene" id="Psat02G0270500-T1">
    <property type="protein sequence ID" value="KAI5436327.1"/>
    <property type="gene ID" value="KIW84_022705"/>
</dbReference>
<evidence type="ECO:0000256" key="3">
    <source>
        <dbReference type="ARBA" id="ARBA00022695"/>
    </source>
</evidence>
<comment type="caution">
    <text evidence="16">The sequence shown here is derived from an EMBL/GenBank/DDBJ whole genome shotgun (WGS) entry which is preliminary data.</text>
</comment>
<keyword evidence="4" id="KW-0540">Nuclease</keyword>
<evidence type="ECO:0000256" key="6">
    <source>
        <dbReference type="ARBA" id="ARBA00022750"/>
    </source>
</evidence>
<evidence type="ECO:0000256" key="14">
    <source>
        <dbReference type="ARBA" id="ARBA00023172"/>
    </source>
</evidence>
<keyword evidence="7" id="KW-0255">Endonuclease</keyword>
<dbReference type="Gene3D" id="2.40.50.40">
    <property type="match status" value="1"/>
</dbReference>
<gene>
    <name evidence="16" type="ORF">KIW84_022705</name>
</gene>
<dbReference type="GO" id="GO:0003887">
    <property type="term" value="F:DNA-directed DNA polymerase activity"/>
    <property type="evidence" value="ECO:0007669"/>
    <property type="project" value="UniProtKB-KW"/>
</dbReference>
<dbReference type="GO" id="GO:0015074">
    <property type="term" value="P:DNA integration"/>
    <property type="evidence" value="ECO:0007669"/>
    <property type="project" value="UniProtKB-KW"/>
</dbReference>
<proteinExistence type="predicted"/>
<reference evidence="16 17" key="1">
    <citation type="journal article" date="2022" name="Nat. Genet.">
        <title>Improved pea reference genome and pan-genome highlight genomic features and evolutionary characteristics.</title>
        <authorList>
            <person name="Yang T."/>
            <person name="Liu R."/>
            <person name="Luo Y."/>
            <person name="Hu S."/>
            <person name="Wang D."/>
            <person name="Wang C."/>
            <person name="Pandey M.K."/>
            <person name="Ge S."/>
            <person name="Xu Q."/>
            <person name="Li N."/>
            <person name="Li G."/>
            <person name="Huang Y."/>
            <person name="Saxena R.K."/>
            <person name="Ji Y."/>
            <person name="Li M."/>
            <person name="Yan X."/>
            <person name="He Y."/>
            <person name="Liu Y."/>
            <person name="Wang X."/>
            <person name="Xiang C."/>
            <person name="Varshney R.K."/>
            <person name="Ding H."/>
            <person name="Gao S."/>
            <person name="Zong X."/>
        </authorList>
    </citation>
    <scope>NUCLEOTIDE SEQUENCE [LARGE SCALE GENOMIC DNA]</scope>
    <source>
        <strain evidence="16 17">cv. Zhongwan 6</strain>
    </source>
</reference>
<dbReference type="PANTHER" id="PTHR37984:SF5">
    <property type="entry name" value="PROTEIN NYNRIN-LIKE"/>
    <property type="match status" value="1"/>
</dbReference>
<dbReference type="InterPro" id="IPR050951">
    <property type="entry name" value="Retrovirus_Pol_polyprotein"/>
</dbReference>
<dbReference type="Pfam" id="PF17917">
    <property type="entry name" value="RT_RNaseH"/>
    <property type="match status" value="1"/>
</dbReference>
<dbReference type="InterPro" id="IPR043502">
    <property type="entry name" value="DNA/RNA_pol_sf"/>
</dbReference>
<dbReference type="Pfam" id="PF00385">
    <property type="entry name" value="Chromo"/>
    <property type="match status" value="1"/>
</dbReference>
<dbReference type="Proteomes" id="UP001058974">
    <property type="component" value="Chromosome 2"/>
</dbReference>
<evidence type="ECO:0000256" key="11">
    <source>
        <dbReference type="ARBA" id="ARBA00022918"/>
    </source>
</evidence>
<dbReference type="GO" id="GO:0046872">
    <property type="term" value="F:metal ion binding"/>
    <property type="evidence" value="ECO:0007669"/>
    <property type="project" value="UniProtKB-KW"/>
</dbReference>
<keyword evidence="8" id="KW-0378">Hydrolase</keyword>
<evidence type="ECO:0000256" key="4">
    <source>
        <dbReference type="ARBA" id="ARBA00022722"/>
    </source>
</evidence>
<protein>
    <recommendedName>
        <fullName evidence="15">Chromo domain-containing protein</fullName>
    </recommendedName>
</protein>
<dbReference type="GO" id="GO:0004519">
    <property type="term" value="F:endonuclease activity"/>
    <property type="evidence" value="ECO:0007669"/>
    <property type="project" value="UniProtKB-KW"/>
</dbReference>
<keyword evidence="11" id="KW-0695">RNA-directed DNA polymerase</keyword>
<dbReference type="InterPro" id="IPR041373">
    <property type="entry name" value="RT_RNaseH"/>
</dbReference>
<keyword evidence="5" id="KW-0479">Metal-binding</keyword>
<evidence type="ECO:0000313" key="17">
    <source>
        <dbReference type="Proteomes" id="UP001058974"/>
    </source>
</evidence>
<dbReference type="SUPFAM" id="SSF56672">
    <property type="entry name" value="DNA/RNA polymerases"/>
    <property type="match status" value="1"/>
</dbReference>
<evidence type="ECO:0000256" key="7">
    <source>
        <dbReference type="ARBA" id="ARBA00022759"/>
    </source>
</evidence>
<keyword evidence="17" id="KW-1185">Reference proteome</keyword>
<dbReference type="InterPro" id="IPR056924">
    <property type="entry name" value="SH3_Tf2-1"/>
</dbReference>
<evidence type="ECO:0000259" key="15">
    <source>
        <dbReference type="PROSITE" id="PS50013"/>
    </source>
</evidence>
<evidence type="ECO:0000256" key="12">
    <source>
        <dbReference type="ARBA" id="ARBA00022932"/>
    </source>
</evidence>
<keyword evidence="2" id="KW-0808">Transferase</keyword>
<feature type="domain" description="Chromo" evidence="15">
    <location>
        <begin position="320"/>
        <end position="393"/>
    </location>
</feature>
<evidence type="ECO:0000256" key="13">
    <source>
        <dbReference type="ARBA" id="ARBA00023125"/>
    </source>
</evidence>
<keyword evidence="1" id="KW-0645">Protease</keyword>
<dbReference type="Pfam" id="PF24626">
    <property type="entry name" value="SH3_Tf2-1"/>
    <property type="match status" value="1"/>
</dbReference>
<keyword evidence="3" id="KW-0548">Nucleotidyltransferase</keyword>
<accession>A0A9D5B5M8</accession>
<evidence type="ECO:0000256" key="9">
    <source>
        <dbReference type="ARBA" id="ARBA00022842"/>
    </source>
</evidence>
<dbReference type="InterPro" id="IPR023780">
    <property type="entry name" value="Chromo_domain"/>
</dbReference>
<dbReference type="PROSITE" id="PS50013">
    <property type="entry name" value="CHROMO_2"/>
    <property type="match status" value="1"/>
</dbReference>
<dbReference type="SUPFAM" id="SSF54160">
    <property type="entry name" value="Chromo domain-like"/>
    <property type="match status" value="1"/>
</dbReference>
<keyword evidence="13" id="KW-0238">DNA-binding</keyword>
<dbReference type="Pfam" id="PF17921">
    <property type="entry name" value="Integrase_H2C2"/>
    <property type="match status" value="1"/>
</dbReference>
<dbReference type="AlphaFoldDB" id="A0A9D5B5M8"/>
<keyword evidence="9" id="KW-0460">Magnesium</keyword>
<dbReference type="PANTHER" id="PTHR37984">
    <property type="entry name" value="PROTEIN CBG26694"/>
    <property type="match status" value="1"/>
</dbReference>
<dbReference type="EMBL" id="JAMSHJ010000002">
    <property type="protein sequence ID" value="KAI5436327.1"/>
    <property type="molecule type" value="Genomic_DNA"/>
</dbReference>
<sequence>MSQTLAAKAQQKSVYERELMAMVIAIQKWRPYLLGKHFKVHTDQKSLKFITEQRVMGEDQQKWLSKLIGYDFEVKYKPGKENSAADSFSRQMQYSHITTVQSEAWNGLEEEVQRDEKLKGIVQALLADPLSQKGFQLKGGRLYYEGRIVVPKGSPRISWILNEFHDTAVGGHSGYLRTYKRISSVVYWEVDEISKLTMERNLMIKELQEQLLKAQDMMRNQANKHRREVVYEVGDKVFLKIQPYKMKSLAKRLNQKLSPRFYGPYEIVKRVGEVAYQLKLPDDTRVHPVFHVSLLKKTISASAEPQPLPDCMNEDWYLEPVPEKGMDYRRNDQGDWEVLVKWKDLPEFENSWELAERLKEEFPVFFLKVKEVFEGRGIGRYGRQYVRKRKKEKERE</sequence>
<dbReference type="InterPro" id="IPR000953">
    <property type="entry name" value="Chromo/chromo_shadow_dom"/>
</dbReference>
<dbReference type="InterPro" id="IPR016197">
    <property type="entry name" value="Chromo-like_dom_sf"/>
</dbReference>